<dbReference type="PANTHER" id="PTHR22916">
    <property type="entry name" value="GLYCOSYLTRANSFERASE"/>
    <property type="match status" value="1"/>
</dbReference>
<organism evidence="3 4">
    <name type="scientific">Shimwellia blattae (strain ATCC 29907 / DSM 4481 / JCM 1650 / NBRC 105725 / CDC 9005-74)</name>
    <name type="common">Escherichia blattae</name>
    <dbReference type="NCBI Taxonomy" id="630626"/>
    <lineage>
        <taxon>Bacteria</taxon>
        <taxon>Pseudomonadati</taxon>
        <taxon>Pseudomonadota</taxon>
        <taxon>Gammaproteobacteria</taxon>
        <taxon>Enterobacterales</taxon>
        <taxon>Enterobacteriaceae</taxon>
        <taxon>Shimwellia</taxon>
    </lineage>
</organism>
<keyword evidence="4" id="KW-1185">Reference proteome</keyword>
<accession>I2B7Q5</accession>
<keyword evidence="3" id="KW-0808">Transferase</keyword>
<dbReference type="AlphaFoldDB" id="I2B7Q5"/>
<dbReference type="CDD" id="cd00761">
    <property type="entry name" value="Glyco_tranf_GTA_type"/>
    <property type="match status" value="1"/>
</dbReference>
<evidence type="ECO:0000259" key="2">
    <source>
        <dbReference type="Pfam" id="PF00535"/>
    </source>
</evidence>
<gene>
    <name evidence="3" type="ordered locus">EBL_c14570</name>
</gene>
<dbReference type="STRING" id="630626.EBL_c14570"/>
<dbReference type="SUPFAM" id="SSF53448">
    <property type="entry name" value="Nucleotide-diphospho-sugar transferases"/>
    <property type="match status" value="1"/>
</dbReference>
<evidence type="ECO:0000313" key="3">
    <source>
        <dbReference type="EMBL" id="AFJ46559.1"/>
    </source>
</evidence>
<dbReference type="Pfam" id="PF00535">
    <property type="entry name" value="Glycos_transf_2"/>
    <property type="match status" value="1"/>
</dbReference>
<dbReference type="InterPro" id="IPR001173">
    <property type="entry name" value="Glyco_trans_2-like"/>
</dbReference>
<name>I2B7Q5_SHIBC</name>
<dbReference type="RefSeq" id="WP_014715948.1">
    <property type="nucleotide sequence ID" value="NC_017910.1"/>
</dbReference>
<feature type="domain" description="Glycosyltransferase 2-like" evidence="2">
    <location>
        <begin position="9"/>
        <end position="136"/>
    </location>
</feature>
<dbReference type="InterPro" id="IPR029044">
    <property type="entry name" value="Nucleotide-diphossugar_trans"/>
</dbReference>
<feature type="coiled-coil region" evidence="1">
    <location>
        <begin position="340"/>
        <end position="388"/>
    </location>
</feature>
<dbReference type="PATRIC" id="fig|630626.3.peg.1405"/>
<proteinExistence type="predicted"/>
<evidence type="ECO:0000313" key="4">
    <source>
        <dbReference type="Proteomes" id="UP000001955"/>
    </source>
</evidence>
<evidence type="ECO:0000256" key="1">
    <source>
        <dbReference type="SAM" id="Coils"/>
    </source>
</evidence>
<dbReference type="Gene3D" id="3.90.550.10">
    <property type="entry name" value="Spore Coat Polysaccharide Biosynthesis Protein SpsA, Chain A"/>
    <property type="match status" value="1"/>
</dbReference>
<dbReference type="GO" id="GO:0016758">
    <property type="term" value="F:hexosyltransferase activity"/>
    <property type="evidence" value="ECO:0007669"/>
    <property type="project" value="UniProtKB-ARBA"/>
</dbReference>
<dbReference type="Proteomes" id="UP000001955">
    <property type="component" value="Chromosome"/>
</dbReference>
<dbReference type="eggNOG" id="COG1216">
    <property type="taxonomic scope" value="Bacteria"/>
</dbReference>
<reference evidence="3 4" key="1">
    <citation type="journal article" date="2012" name="J. Bacteriol.">
        <title>Complete genome sequence of the B12-producing Shimwellia blattae strain DSM 4481, isolated from a cockroach.</title>
        <authorList>
            <person name="Brzuszkiewicz E."/>
            <person name="Waschkowitz T."/>
            <person name="Wiezer A."/>
            <person name="Daniel R."/>
        </authorList>
    </citation>
    <scope>NUCLEOTIDE SEQUENCE [LARGE SCALE GENOMIC DNA]</scope>
    <source>
        <strain evidence="4">ATCC 29907 / DSM 4481 / JCM 1650 / NBRC 105725 / CDC 9005-74</strain>
    </source>
</reference>
<dbReference type="EMBL" id="CP001560">
    <property type="protein sequence ID" value="AFJ46559.1"/>
    <property type="molecule type" value="Genomic_DNA"/>
</dbReference>
<dbReference type="KEGG" id="ebt:EBL_c14570"/>
<protein>
    <submittedName>
        <fullName evidence="3">Putative glycosyltransferase</fullName>
    </submittedName>
</protein>
<dbReference type="PANTHER" id="PTHR22916:SF3">
    <property type="entry name" value="UDP-GLCNAC:BETAGAL BETA-1,3-N-ACETYLGLUCOSAMINYLTRANSFERASE-LIKE PROTEIN 1"/>
    <property type="match status" value="1"/>
</dbReference>
<dbReference type="HOGENOM" id="CLU_025996_15_1_6"/>
<sequence length="449" mass="52350">MNNIQPAVSVVIPIYNAASYFPTVLSRILEQTLANIEIIIVDDHSSDTTLDMIGEYAKYDSRIIILSNDNNNGAGESRNKGLQIATGEYIIFLDDDDLIAVNMLEKLYATASACNADIAVCRSQFIDWNTRKVTDTPWTIRDDLLPSKSVFSGGEIESDFFRAFVWWPWDKLYRRERIISSGIFFQEIRTSNDLFFTVTQMLMANRITIVSDILIEHVVNRACSLENTRNISWRCAIDALEKVRLFLEEYSLYPRRRKDFVNYALSFLKWNIDTLSGDAYKLFYDCSRETIAAYKIDKNELYEQELVIFLDDLLQLNYFEYLIKLRDFLSKKCGLFEGELNDVNDALKVSNENIERLHDNLNSINELLSSKENDIEILRLSLDTEKNKNHILLSSLSTEEKKNDILKLSLDSEIRKNTILHDQIEEYKVHIRDIMTSKTWRYTKVFRRK</sequence>
<keyword evidence="1" id="KW-0175">Coiled coil</keyword>